<keyword evidence="1" id="KW-1133">Transmembrane helix</keyword>
<keyword evidence="1" id="KW-0812">Transmembrane</keyword>
<keyword evidence="4" id="KW-1185">Reference proteome</keyword>
<evidence type="ECO:0000313" key="4">
    <source>
        <dbReference type="Proteomes" id="UP000002572"/>
    </source>
</evidence>
<reference evidence="3 4" key="1">
    <citation type="submission" date="2010-12" db="EMBL/GenBank/DDBJ databases">
        <title>Complete sequence of Desulfurispirillum indicum S5.</title>
        <authorList>
            <consortium name="US DOE Joint Genome Institute"/>
            <person name="Lucas S."/>
            <person name="Copeland A."/>
            <person name="Lapidus A."/>
            <person name="Cheng J.-F."/>
            <person name="Goodwin L."/>
            <person name="Pitluck S."/>
            <person name="Chertkov O."/>
            <person name="Held B."/>
            <person name="Detter J.C."/>
            <person name="Han C."/>
            <person name="Tapia R."/>
            <person name="Land M."/>
            <person name="Hauser L."/>
            <person name="Kyrpides N."/>
            <person name="Ivanova N."/>
            <person name="Mikhailova N."/>
            <person name="Haggblom M."/>
            <person name="Rauschenbach I."/>
            <person name="Bini E."/>
            <person name="Woyke T."/>
        </authorList>
    </citation>
    <scope>NUCLEOTIDE SEQUENCE [LARGE SCALE GENOMIC DNA]</scope>
    <source>
        <strain evidence="4">ATCC BAA-1389 / DSM 22839 / S5</strain>
    </source>
</reference>
<dbReference type="Proteomes" id="UP000002572">
    <property type="component" value="Chromosome"/>
</dbReference>
<gene>
    <name evidence="3" type="ordered locus">Selin_2424</name>
</gene>
<dbReference type="Pfam" id="PF09835">
    <property type="entry name" value="DUF2062"/>
    <property type="match status" value="1"/>
</dbReference>
<evidence type="ECO:0000256" key="1">
    <source>
        <dbReference type="SAM" id="Phobius"/>
    </source>
</evidence>
<dbReference type="HOGENOM" id="CLU_102912_1_2_0"/>
<dbReference type="PANTHER" id="PTHR40547:SF1">
    <property type="entry name" value="SLL0298 PROTEIN"/>
    <property type="match status" value="1"/>
</dbReference>
<dbReference type="STRING" id="653733.Selin_2424"/>
<dbReference type="PANTHER" id="PTHR40547">
    <property type="entry name" value="SLL0298 PROTEIN"/>
    <property type="match status" value="1"/>
</dbReference>
<feature type="domain" description="DUF2062" evidence="2">
    <location>
        <begin position="30"/>
        <end position="169"/>
    </location>
</feature>
<sequence length="172" mass="19934">MRIQKRRRANRQRVYLRLWRRRLRPYVDLRGWYQRIIHLDAPPKKIAISFAIGVYIAFIPLLGVQTALSIALSWLLRLNVVAVVSGSLFTNPVTFVPLLWISFHAGMLVYPYGENQEFEWTSLGMDNALEVMKPYLIQLLIGLGVVGLCCAAASYFLTLFLIKRYREHHEGK</sequence>
<evidence type="ECO:0000313" key="3">
    <source>
        <dbReference type="EMBL" id="ADU67139.1"/>
    </source>
</evidence>
<name>E6W560_DESIS</name>
<dbReference type="EMBL" id="CP002432">
    <property type="protein sequence ID" value="ADU67139.1"/>
    <property type="molecule type" value="Genomic_DNA"/>
</dbReference>
<accession>E6W560</accession>
<dbReference type="AlphaFoldDB" id="E6W560"/>
<feature type="transmembrane region" description="Helical" evidence="1">
    <location>
        <begin position="135"/>
        <end position="162"/>
    </location>
</feature>
<keyword evidence="1" id="KW-0472">Membrane</keyword>
<evidence type="ECO:0000259" key="2">
    <source>
        <dbReference type="Pfam" id="PF09835"/>
    </source>
</evidence>
<dbReference type="KEGG" id="din:Selin_2424"/>
<organism evidence="3 4">
    <name type="scientific">Desulfurispirillum indicum (strain ATCC BAA-1389 / DSM 22839 / S5)</name>
    <dbReference type="NCBI Taxonomy" id="653733"/>
    <lineage>
        <taxon>Bacteria</taxon>
        <taxon>Pseudomonadati</taxon>
        <taxon>Chrysiogenota</taxon>
        <taxon>Chrysiogenia</taxon>
        <taxon>Chrysiogenales</taxon>
        <taxon>Chrysiogenaceae</taxon>
        <taxon>Desulfurispirillum</taxon>
    </lineage>
</organism>
<dbReference type="InParanoid" id="E6W560"/>
<dbReference type="InterPro" id="IPR018639">
    <property type="entry name" value="DUF2062"/>
</dbReference>
<protein>
    <recommendedName>
        <fullName evidence="2">DUF2062 domain-containing protein</fullName>
    </recommendedName>
</protein>
<dbReference type="OrthoDB" id="9794343at2"/>
<dbReference type="eggNOG" id="COG3216">
    <property type="taxonomic scope" value="Bacteria"/>
</dbReference>
<proteinExistence type="predicted"/>
<dbReference type="RefSeq" id="WP_013507010.1">
    <property type="nucleotide sequence ID" value="NC_014836.1"/>
</dbReference>